<organism evidence="2 3">
    <name type="scientific">Deinococcus budaensis</name>
    <dbReference type="NCBI Taxonomy" id="1665626"/>
    <lineage>
        <taxon>Bacteria</taxon>
        <taxon>Thermotogati</taxon>
        <taxon>Deinococcota</taxon>
        <taxon>Deinococci</taxon>
        <taxon>Deinococcales</taxon>
        <taxon>Deinococcaceae</taxon>
        <taxon>Deinococcus</taxon>
    </lineage>
</organism>
<accession>A0A7W8LR42</accession>
<dbReference type="EMBL" id="JACHFN010000010">
    <property type="protein sequence ID" value="MBB5235235.1"/>
    <property type="molecule type" value="Genomic_DNA"/>
</dbReference>
<evidence type="ECO:0000313" key="3">
    <source>
        <dbReference type="Proteomes" id="UP000525389"/>
    </source>
</evidence>
<proteinExistence type="predicted"/>
<evidence type="ECO:0000259" key="1">
    <source>
        <dbReference type="Pfam" id="PF22790"/>
    </source>
</evidence>
<evidence type="ECO:0000313" key="2">
    <source>
        <dbReference type="EMBL" id="MBB5235235.1"/>
    </source>
</evidence>
<dbReference type="Pfam" id="PF22790">
    <property type="entry name" value="YkoP"/>
    <property type="match status" value="1"/>
</dbReference>
<sequence>MAAAPPPIPSVWLLLLRAGAFGALWGGDPGVPALGLTVPLRTAPELRAALAALEARGVRATLLLPPALARLDPGGLRAATRAGHEVAGWGEPGELPLLEAVAGQPVTVWTLETPGPGGGLSRPHLARLAAWGVRPLPLPSPTPEPGAVVRVPGAQLGEWLPRVAALGYRPGPVRELPGLRVAGPRDLALHLYRRAVDDRFARAHGVVPLTERADAVMRVAARPLPGGLEPQGLRLTPGTPAAELHLHSPRLVGLTRRSALTAYRAYQRSLRDVARALRERPELRGARVVFAVTLFHGPLEKSGFTLVPLPPLTARMYGLGFRLMRAVYGTAQAPSETEPKLAWMEREAFLARHG</sequence>
<dbReference type="Proteomes" id="UP000525389">
    <property type="component" value="Unassembled WGS sequence"/>
</dbReference>
<dbReference type="RefSeq" id="WP_184030142.1">
    <property type="nucleotide sequence ID" value="NZ_JACHFN010000010.1"/>
</dbReference>
<comment type="caution">
    <text evidence="2">The sequence shown here is derived from an EMBL/GenBank/DDBJ whole genome shotgun (WGS) entry which is preliminary data.</text>
</comment>
<dbReference type="AlphaFoldDB" id="A0A7W8LR42"/>
<gene>
    <name evidence="2" type="ORF">HNQ09_002687</name>
</gene>
<dbReference type="InterPro" id="IPR054467">
    <property type="entry name" value="YkoP-like_dom"/>
</dbReference>
<reference evidence="2 3" key="1">
    <citation type="submission" date="2020-08" db="EMBL/GenBank/DDBJ databases">
        <title>Genomic Encyclopedia of Type Strains, Phase IV (KMG-IV): sequencing the most valuable type-strain genomes for metagenomic binning, comparative biology and taxonomic classification.</title>
        <authorList>
            <person name="Goeker M."/>
        </authorList>
    </citation>
    <scope>NUCLEOTIDE SEQUENCE [LARGE SCALE GENOMIC DNA]</scope>
    <source>
        <strain evidence="2 3">DSM 101791</strain>
    </source>
</reference>
<feature type="domain" description="YkoP-like" evidence="1">
    <location>
        <begin position="200"/>
        <end position="352"/>
    </location>
</feature>
<name>A0A7W8LR42_9DEIO</name>
<keyword evidence="3" id="KW-1185">Reference proteome</keyword>
<protein>
    <recommendedName>
        <fullName evidence="1">YkoP-like domain-containing protein</fullName>
    </recommendedName>
</protein>